<sequence length="109" mass="12622">MLEMGFFRVREAKVDDLRSWMKEIEDREGEVLETFRNEGTRHERAFLLEGSDGPVLVYVMEVDDPEKARRAYADSKLPIDAEHRRVMGEVLVGGAEAEELLNISARRER</sequence>
<name>A0A6G8PW45_9ACTN</name>
<dbReference type="InterPro" id="IPR046174">
    <property type="entry name" value="DUF6176"/>
</dbReference>
<evidence type="ECO:0000313" key="1">
    <source>
        <dbReference type="EMBL" id="QIN78416.1"/>
    </source>
</evidence>
<gene>
    <name evidence="1" type="ORF">GBA65_07625</name>
</gene>
<keyword evidence="2" id="KW-1185">Reference proteome</keyword>
<proteinExistence type="predicted"/>
<dbReference type="AlphaFoldDB" id="A0A6G8PW45"/>
<evidence type="ECO:0000313" key="2">
    <source>
        <dbReference type="Proteomes" id="UP000502706"/>
    </source>
</evidence>
<dbReference type="Proteomes" id="UP000502706">
    <property type="component" value="Chromosome"/>
</dbReference>
<dbReference type="Pfam" id="PF19673">
    <property type="entry name" value="DUF6176"/>
    <property type="match status" value="1"/>
</dbReference>
<organism evidence="1 2">
    <name type="scientific">Rubrobacter marinus</name>
    <dbReference type="NCBI Taxonomy" id="2653852"/>
    <lineage>
        <taxon>Bacteria</taxon>
        <taxon>Bacillati</taxon>
        <taxon>Actinomycetota</taxon>
        <taxon>Rubrobacteria</taxon>
        <taxon>Rubrobacterales</taxon>
        <taxon>Rubrobacteraceae</taxon>
        <taxon>Rubrobacter</taxon>
    </lineage>
</organism>
<dbReference type="KEGG" id="rmar:GBA65_07625"/>
<reference evidence="1 2" key="1">
    <citation type="submission" date="2019-10" db="EMBL/GenBank/DDBJ databases">
        <title>Rubrobacter sp nov SCSIO 52915 isolated from a deep-sea sediment in the South China Sea.</title>
        <authorList>
            <person name="Chen R.W."/>
        </authorList>
    </citation>
    <scope>NUCLEOTIDE SEQUENCE [LARGE SCALE GENOMIC DNA]</scope>
    <source>
        <strain evidence="1 2">SCSIO 52915</strain>
    </source>
</reference>
<protein>
    <recommendedName>
        <fullName evidence="3">NIPSNAP domain-containing protein</fullName>
    </recommendedName>
</protein>
<dbReference type="EMBL" id="CP045121">
    <property type="protein sequence ID" value="QIN78416.1"/>
    <property type="molecule type" value="Genomic_DNA"/>
</dbReference>
<accession>A0A6G8PW45</accession>
<evidence type="ECO:0008006" key="3">
    <source>
        <dbReference type="Google" id="ProtNLM"/>
    </source>
</evidence>